<dbReference type="EMBL" id="DTKQ01000014">
    <property type="protein sequence ID" value="HGZ78713.1"/>
    <property type="molecule type" value="Genomic_DNA"/>
</dbReference>
<name>A0A832I7Q5_9THEM</name>
<proteinExistence type="predicted"/>
<gene>
    <name evidence="1" type="ORF">ENW55_01860</name>
</gene>
<evidence type="ECO:0000313" key="1">
    <source>
        <dbReference type="EMBL" id="HGZ78713.1"/>
    </source>
</evidence>
<organism evidence="1">
    <name type="scientific">Pseudothermotoga hypogea</name>
    <dbReference type="NCBI Taxonomy" id="57487"/>
    <lineage>
        <taxon>Bacteria</taxon>
        <taxon>Thermotogati</taxon>
        <taxon>Thermotogota</taxon>
        <taxon>Thermotogae</taxon>
        <taxon>Thermotogales</taxon>
        <taxon>Thermotogaceae</taxon>
        <taxon>Pseudothermotoga</taxon>
    </lineage>
</organism>
<comment type="caution">
    <text evidence="1">The sequence shown here is derived from an EMBL/GenBank/DDBJ whole genome shotgun (WGS) entry which is preliminary data.</text>
</comment>
<dbReference type="AlphaFoldDB" id="A0A832I7Q5"/>
<reference evidence="1" key="1">
    <citation type="journal article" date="2020" name="mSystems">
        <title>Genome- and Community-Level Interaction Insights into Carbon Utilization and Element Cycling Functions of Hydrothermarchaeota in Hydrothermal Sediment.</title>
        <authorList>
            <person name="Zhou Z."/>
            <person name="Liu Y."/>
            <person name="Xu W."/>
            <person name="Pan J."/>
            <person name="Luo Z.H."/>
            <person name="Li M."/>
        </authorList>
    </citation>
    <scope>NUCLEOTIDE SEQUENCE [LARGE SCALE GENOMIC DNA]</scope>
    <source>
        <strain evidence="1">SpSt-86</strain>
    </source>
</reference>
<sequence>MMIERIVDAIDIETTLLCEDEEDAKNTAIQYLKSLGFSDVDVVFVEHNGFAARIRLRAYVFRPGDRYAWIFGGDAR</sequence>
<protein>
    <submittedName>
        <fullName evidence="1">Uncharacterized protein</fullName>
    </submittedName>
</protein>
<accession>A0A832I7Q5</accession>